<evidence type="ECO:0000313" key="3">
    <source>
        <dbReference type="EMBL" id="PHZ84587.1"/>
    </source>
</evidence>
<name>A0A2G4YQM6_9PROT</name>
<proteinExistence type="inferred from homology"/>
<evidence type="ECO:0000259" key="2">
    <source>
        <dbReference type="SMART" id="SM00854"/>
    </source>
</evidence>
<dbReference type="InterPro" id="IPR029052">
    <property type="entry name" value="Metallo-depent_PP-like"/>
</dbReference>
<dbReference type="PANTHER" id="PTHR33393">
    <property type="entry name" value="POLYGLUTAMINE SYNTHESIS ACCESSORY PROTEIN RV0574C-RELATED"/>
    <property type="match status" value="1"/>
</dbReference>
<dbReference type="OrthoDB" id="9810718at2"/>
<dbReference type="InParanoid" id="A0A2G4YQM6"/>
<dbReference type="InterPro" id="IPR019079">
    <property type="entry name" value="Capsule_synth_CapA"/>
</dbReference>
<feature type="domain" description="Capsule synthesis protein CapA" evidence="2">
    <location>
        <begin position="138"/>
        <end position="392"/>
    </location>
</feature>
<dbReference type="SMART" id="SM00854">
    <property type="entry name" value="PGA_cap"/>
    <property type="match status" value="1"/>
</dbReference>
<dbReference type="CDD" id="cd07381">
    <property type="entry name" value="MPP_CapA"/>
    <property type="match status" value="1"/>
</dbReference>
<dbReference type="PANTHER" id="PTHR33393:SF13">
    <property type="entry name" value="PGA BIOSYNTHESIS PROTEIN CAPA"/>
    <property type="match status" value="1"/>
</dbReference>
<reference evidence="3 4" key="1">
    <citation type="submission" date="2017-10" db="EMBL/GenBank/DDBJ databases">
        <title>Frigbacter circumglobatus gen. nov. sp. nov., isolated from sediment cultured in situ.</title>
        <authorList>
            <person name="Zhao Z."/>
        </authorList>
    </citation>
    <scope>NUCLEOTIDE SEQUENCE [LARGE SCALE GENOMIC DNA]</scope>
    <source>
        <strain evidence="3 4">ZYL</strain>
    </source>
</reference>
<comment type="caution">
    <text evidence="3">The sequence shown here is derived from an EMBL/GenBank/DDBJ whole genome shotgun (WGS) entry which is preliminary data.</text>
</comment>
<accession>A0A2G4YQM6</accession>
<dbReference type="AlphaFoldDB" id="A0A2G4YQM6"/>
<evidence type="ECO:0000313" key="4">
    <source>
        <dbReference type="Proteomes" id="UP000229730"/>
    </source>
</evidence>
<dbReference type="Pfam" id="PF09587">
    <property type="entry name" value="PGA_cap"/>
    <property type="match status" value="1"/>
</dbReference>
<dbReference type="SUPFAM" id="SSF56300">
    <property type="entry name" value="Metallo-dependent phosphatases"/>
    <property type="match status" value="1"/>
</dbReference>
<dbReference type="SUPFAM" id="SSF49464">
    <property type="entry name" value="Carboxypeptidase regulatory domain-like"/>
    <property type="match status" value="1"/>
</dbReference>
<evidence type="ECO:0000256" key="1">
    <source>
        <dbReference type="ARBA" id="ARBA00005662"/>
    </source>
</evidence>
<dbReference type="InterPro" id="IPR052169">
    <property type="entry name" value="CW_Biosynth-Accessory"/>
</dbReference>
<dbReference type="InterPro" id="IPR008969">
    <property type="entry name" value="CarboxyPept-like_regulatory"/>
</dbReference>
<dbReference type="Gene3D" id="2.60.120.260">
    <property type="entry name" value="Galactose-binding domain-like"/>
    <property type="match status" value="1"/>
</dbReference>
<dbReference type="Gene3D" id="3.60.21.10">
    <property type="match status" value="1"/>
</dbReference>
<sequence>MTCYYLSGLNQAIMEVIKEYKGRVLVMMRSICLIVFGVFSLCQFTSFATAETLSGRLTDTSGAPVQNFTVQINKDVIKGRDGVFTLDVEQTELVSLQFSAPGFFPITQIFSLLELNHMGKGYALPPIQLVARKPGRVMLAFGGDVMMGRRYSSPRGDETVLIRPDHKAEDTKAIVRHVKPYFDGADYGSVNLETQVMSARPKGSASKLVTFFSPPETAAALAWAGVDYVTLGNNHTYDNLEEGLVATLDILNDSPLAFSGAGLTEKAALAAHRIDISDMPYSFLGYVGWKGGGQPHQAAEGDHKGGAALGSMENIIRSVGAEVAEGRTTVVQYHGSLEYGEEPTLLTEQRLKSAIDQGADLAIAHHPHVVQGFEIYKDRLIAYSLGNFIFDQYFYGPQFSYMLYVWMDGEKFHRAEIVPVYIKGYVPTPATGPVRRAILSRTAELSDRRGVSLGYSGGHGVITTAPASSGVSLARNISLDLIAGKEKVISLGHCTAGVYATGVEAQDTDLTYRFGQEMLRRGDFESFDHFDAPERGWIIEDPASGLSRDEAYQGVKSFKISGATGKKTATFGMKVFTRLYRPATPSSLIGQVRADQDVTVKVYFQGRPTRGKLGDSLENAPKKLLGSLKVAKGDWRRLSVDYNSPRVGYRSYRLLLDVEREEGRDLPDVYFDNIGLVEWRTAYQSADGAGHVKFPNQYTHLAVRAGQQNVNQALIHEYHDDPAREEDVTGRCQKGTAAR</sequence>
<comment type="similarity">
    <text evidence="1">Belongs to the CapA family.</text>
</comment>
<organism evidence="3 4">
    <name type="scientific">Paremcibacter congregatus</name>
    <dbReference type="NCBI Taxonomy" id="2043170"/>
    <lineage>
        <taxon>Bacteria</taxon>
        <taxon>Pseudomonadati</taxon>
        <taxon>Pseudomonadota</taxon>
        <taxon>Alphaproteobacteria</taxon>
        <taxon>Emcibacterales</taxon>
        <taxon>Emcibacteraceae</taxon>
        <taxon>Paremcibacter</taxon>
    </lineage>
</organism>
<gene>
    <name evidence="3" type="ORF">CRD36_12355</name>
</gene>
<dbReference type="EMBL" id="PDEM01000024">
    <property type="protein sequence ID" value="PHZ84587.1"/>
    <property type="molecule type" value="Genomic_DNA"/>
</dbReference>
<keyword evidence="4" id="KW-1185">Reference proteome</keyword>
<protein>
    <recommendedName>
        <fullName evidence="2">Capsule synthesis protein CapA domain-containing protein</fullName>
    </recommendedName>
</protein>
<dbReference type="Proteomes" id="UP000229730">
    <property type="component" value="Unassembled WGS sequence"/>
</dbReference>